<dbReference type="SMART" id="SM00534">
    <property type="entry name" value="MUTSac"/>
    <property type="match status" value="1"/>
</dbReference>
<dbReference type="GO" id="GO:0005634">
    <property type="term" value="C:nucleus"/>
    <property type="evidence" value="ECO:0007669"/>
    <property type="project" value="TreeGrafter"/>
</dbReference>
<evidence type="ECO:0000313" key="7">
    <source>
        <dbReference type="EMBL" id="TBU27036.1"/>
    </source>
</evidence>
<dbReference type="PANTHER" id="PTHR11361:SF20">
    <property type="entry name" value="MUTS PROTEIN HOMOLOG 5"/>
    <property type="match status" value="1"/>
</dbReference>
<evidence type="ECO:0000256" key="5">
    <source>
        <dbReference type="SAM" id="MobiDB-lite"/>
    </source>
</evidence>
<dbReference type="PANTHER" id="PTHR11361">
    <property type="entry name" value="DNA MISMATCH REPAIR PROTEIN MUTS FAMILY MEMBER"/>
    <property type="match status" value="1"/>
</dbReference>
<feature type="compositionally biased region" description="Basic residues" evidence="5">
    <location>
        <begin position="44"/>
        <end position="58"/>
    </location>
</feature>
<comment type="similarity">
    <text evidence="1">Belongs to the DNA mismatch repair MutS family.</text>
</comment>
<reference evidence="7" key="1">
    <citation type="submission" date="2019-01" db="EMBL/GenBank/DDBJ databases">
        <title>Draft genome sequences of three monokaryotic isolates of the white-rot basidiomycete fungus Dichomitus squalens.</title>
        <authorList>
            <consortium name="DOE Joint Genome Institute"/>
            <person name="Lopez S.C."/>
            <person name="Andreopoulos B."/>
            <person name="Pangilinan J."/>
            <person name="Lipzen A."/>
            <person name="Riley R."/>
            <person name="Ahrendt S."/>
            <person name="Ng V."/>
            <person name="Barry K."/>
            <person name="Daum C."/>
            <person name="Grigoriev I.V."/>
            <person name="Hilden K.S."/>
            <person name="Makela M.R."/>
            <person name="de Vries R.P."/>
        </authorList>
    </citation>
    <scope>NUCLEOTIDE SEQUENCE [LARGE SCALE GENOMIC DNA]</scope>
    <source>
        <strain evidence="7">OM18370.1</strain>
    </source>
</reference>
<evidence type="ECO:0000256" key="1">
    <source>
        <dbReference type="ARBA" id="ARBA00006271"/>
    </source>
</evidence>
<dbReference type="OrthoDB" id="29596at2759"/>
<keyword evidence="2" id="KW-0547">Nucleotide-binding</keyword>
<feature type="compositionally biased region" description="Acidic residues" evidence="5">
    <location>
        <begin position="65"/>
        <end position="74"/>
    </location>
</feature>
<feature type="region of interest" description="Disordered" evidence="5">
    <location>
        <begin position="44"/>
        <end position="114"/>
    </location>
</feature>
<dbReference type="InterPro" id="IPR036187">
    <property type="entry name" value="DNA_mismatch_repair_MutS_sf"/>
</dbReference>
<dbReference type="SUPFAM" id="SSF48334">
    <property type="entry name" value="DNA repair protein MutS, domain III"/>
    <property type="match status" value="1"/>
</dbReference>
<dbReference type="InterPro" id="IPR007696">
    <property type="entry name" value="DNA_mismatch_repair_MutS_core"/>
</dbReference>
<dbReference type="Gene3D" id="3.40.50.300">
    <property type="entry name" value="P-loop containing nucleotide triphosphate hydrolases"/>
    <property type="match status" value="1"/>
</dbReference>
<dbReference type="GO" id="GO:0005524">
    <property type="term" value="F:ATP binding"/>
    <property type="evidence" value="ECO:0007669"/>
    <property type="project" value="UniProtKB-KW"/>
</dbReference>
<name>A0A4Q9MM15_9APHY</name>
<evidence type="ECO:0000256" key="2">
    <source>
        <dbReference type="ARBA" id="ARBA00022741"/>
    </source>
</evidence>
<dbReference type="Pfam" id="PF00488">
    <property type="entry name" value="MutS_V"/>
    <property type="match status" value="1"/>
</dbReference>
<proteinExistence type="inferred from homology"/>
<accession>A0A4Q9MM15</accession>
<sequence length="996" mass="111405">MVLALLTDLRCPRGHVTGHDETRRVWATAHRLPSILLSPAHAPARKTMPRLTKSKRLSVPHTSALEEELEEETTALEASQTDDTLPRKRVRWEGSVDTPEEEEDQQVEEESSLSGTAEKVCLAATCQSGRVACAYYDPVKCTVLVFDDSPEDHHLDLTKALLEKAGPDVVLTSSKADDNFIEVLRNHVDGSRGTFQVRPHKDFIPLKGRDRLLSLRLLSQLPVYQNDQDTTSELGSISEPRNAYDFMRRRRETGGDPMLQKWNASVRLANFASVENSPLCLGSIGALLDYLARARAVSDLEDEGINGLEIRSIEPLLLTDTMQINMDALFSLQIFEDENHASIHSDKTKEGLSLFGILNNTKTTLGRALMREWFLRPSMSLEVINARHDAVECFLRPENITTRNAMQGHLNGTKNVPRILGAIRTGKAKVSDWQALVKFAFHALLLRDALSELKHAGSVMIVRKLIKALDVSNFRQLGSAVNEIIDWEESTNTGRVCVRPRIDEELDNLKHIYNGIDSVLSKVAVQVSATILPDYTPSLNVVYFPQLGFLICVPMKEEWKTDAGITVLDGWSFQFSSESHVYFKSQEMHDMDVHIGDLHPAIVDREIEIVQALQEKILVYDEIIGHACDVCAELDCLVSFALAARSYDYRRPYMSTENIIDIKQGRHPMQEFAVPTFVPNDTYLVGGAGIGVTFPDDETETESQEEPHNVKNSVMVCTGANACGKSVYLKQVALIQYMAQIGCFVPAESAILGVVDKIFTRVQTRESVSRVQSAFMIDLNQVSLALRNSTARSLLILDEFGKGTLPTDGAGLFCGMLKHLLERGSSCPKTIATTHFHDIFHNNLFSPCRVPVTFVHMQVMFSLNQGPGALESREPSAFIEYEDDGSQTRMGPDDKIVYLYKVVNGYSLHSHAITCAELSGVPKRVTSRAQYVNELLARHEVCQLLDEDMRDEERRELADAEEICRKFLAWDPTLPRGGERPTPIRDELAVMLDRDT</sequence>
<evidence type="ECO:0000256" key="4">
    <source>
        <dbReference type="ARBA" id="ARBA00023125"/>
    </source>
</evidence>
<dbReference type="PROSITE" id="PS00486">
    <property type="entry name" value="DNA_MISMATCH_REPAIR_2"/>
    <property type="match status" value="1"/>
</dbReference>
<feature type="compositionally biased region" description="Acidic residues" evidence="5">
    <location>
        <begin position="98"/>
        <end position="111"/>
    </location>
</feature>
<dbReference type="GO" id="GO:0140664">
    <property type="term" value="F:ATP-dependent DNA damage sensor activity"/>
    <property type="evidence" value="ECO:0007669"/>
    <property type="project" value="InterPro"/>
</dbReference>
<dbReference type="SMART" id="SM00533">
    <property type="entry name" value="MUTSd"/>
    <property type="match status" value="1"/>
</dbReference>
<keyword evidence="4" id="KW-0238">DNA-binding</keyword>
<protein>
    <submittedName>
        <fullName evidence="7">DNA mismatch repair protein MutS</fullName>
    </submittedName>
</protein>
<feature type="domain" description="DNA mismatch repair proteins mutS family" evidence="6">
    <location>
        <begin position="793"/>
        <end position="809"/>
    </location>
</feature>
<dbReference type="InterPro" id="IPR045076">
    <property type="entry name" value="MutS"/>
</dbReference>
<dbReference type="Pfam" id="PF05192">
    <property type="entry name" value="MutS_III"/>
    <property type="match status" value="1"/>
</dbReference>
<dbReference type="CDD" id="cd03281">
    <property type="entry name" value="ABC_MSH5_euk"/>
    <property type="match status" value="1"/>
</dbReference>
<dbReference type="GO" id="GO:0051026">
    <property type="term" value="P:chiasma assembly"/>
    <property type="evidence" value="ECO:0007669"/>
    <property type="project" value="TreeGrafter"/>
</dbReference>
<evidence type="ECO:0000256" key="3">
    <source>
        <dbReference type="ARBA" id="ARBA00022840"/>
    </source>
</evidence>
<evidence type="ECO:0000259" key="6">
    <source>
        <dbReference type="PROSITE" id="PS00486"/>
    </source>
</evidence>
<gene>
    <name evidence="7" type="ORF">BD311DRAFT_789389</name>
</gene>
<organism evidence="7">
    <name type="scientific">Dichomitus squalens</name>
    <dbReference type="NCBI Taxonomy" id="114155"/>
    <lineage>
        <taxon>Eukaryota</taxon>
        <taxon>Fungi</taxon>
        <taxon>Dikarya</taxon>
        <taxon>Basidiomycota</taxon>
        <taxon>Agaricomycotina</taxon>
        <taxon>Agaricomycetes</taxon>
        <taxon>Polyporales</taxon>
        <taxon>Polyporaceae</taxon>
        <taxon>Dichomitus</taxon>
    </lineage>
</organism>
<dbReference type="AlphaFoldDB" id="A0A4Q9MM15"/>
<dbReference type="InterPro" id="IPR000432">
    <property type="entry name" value="DNA_mismatch_repair_MutS_C"/>
</dbReference>
<dbReference type="SUPFAM" id="SSF52540">
    <property type="entry name" value="P-loop containing nucleoside triphosphate hydrolases"/>
    <property type="match status" value="1"/>
</dbReference>
<dbReference type="Gene3D" id="1.10.1420.10">
    <property type="match status" value="1"/>
</dbReference>
<dbReference type="GO" id="GO:0006298">
    <property type="term" value="P:mismatch repair"/>
    <property type="evidence" value="ECO:0007669"/>
    <property type="project" value="InterPro"/>
</dbReference>
<dbReference type="EMBL" id="ML143437">
    <property type="protein sequence ID" value="TBU27036.1"/>
    <property type="molecule type" value="Genomic_DNA"/>
</dbReference>
<keyword evidence="3" id="KW-0067">ATP-binding</keyword>
<dbReference type="GO" id="GO:0030983">
    <property type="term" value="F:mismatched DNA binding"/>
    <property type="evidence" value="ECO:0007669"/>
    <property type="project" value="InterPro"/>
</dbReference>
<dbReference type="Proteomes" id="UP000292957">
    <property type="component" value="Unassembled WGS sequence"/>
</dbReference>
<dbReference type="InterPro" id="IPR027417">
    <property type="entry name" value="P-loop_NTPase"/>
</dbReference>